<evidence type="ECO:0000256" key="6">
    <source>
        <dbReference type="ARBA" id="ARBA00022723"/>
    </source>
</evidence>
<feature type="compositionally biased region" description="Basic and acidic residues" evidence="17">
    <location>
        <begin position="1457"/>
        <end position="1475"/>
    </location>
</feature>
<evidence type="ECO:0000256" key="17">
    <source>
        <dbReference type="SAM" id="MobiDB-lite"/>
    </source>
</evidence>
<dbReference type="PROSITE" id="PS51720">
    <property type="entry name" value="G_AIG1"/>
    <property type="match status" value="2"/>
</dbReference>
<dbReference type="InterPro" id="IPR045058">
    <property type="entry name" value="GIMA/IAN/Toc"/>
</dbReference>
<feature type="compositionally biased region" description="Polar residues" evidence="17">
    <location>
        <begin position="164"/>
        <end position="175"/>
    </location>
</feature>
<keyword evidence="13" id="KW-0342">GTP-binding</keyword>
<comment type="subcellular location">
    <subcellularLocation>
        <location evidence="15">Plastid</location>
        <location evidence="15">Chloroplast outer membrane</location>
        <topology evidence="15">Single-pass membrane protein</topology>
    </subcellularLocation>
</comment>
<dbReference type="SUPFAM" id="SSF52540">
    <property type="entry name" value="P-loop containing nucleoside triphosphate hydrolases"/>
    <property type="match status" value="2"/>
</dbReference>
<dbReference type="CDD" id="cd01853">
    <property type="entry name" value="Toc34_like"/>
    <property type="match status" value="2"/>
</dbReference>
<evidence type="ECO:0000256" key="11">
    <source>
        <dbReference type="ARBA" id="ARBA00022927"/>
    </source>
</evidence>
<name>A0A4S8IKU0_MUSBA</name>
<feature type="region of interest" description="Disordered" evidence="17">
    <location>
        <begin position="1441"/>
        <end position="1475"/>
    </location>
</feature>
<feature type="region of interest" description="Disordered" evidence="17">
    <location>
        <begin position="936"/>
        <end position="974"/>
    </location>
</feature>
<dbReference type="PANTHER" id="PTHR10903:SF120">
    <property type="entry name" value="TRANSLOCASE OF CHLOROPLAST 159, CHLOROPLASTIC"/>
    <property type="match status" value="1"/>
</dbReference>
<evidence type="ECO:0000256" key="10">
    <source>
        <dbReference type="ARBA" id="ARBA00022842"/>
    </source>
</evidence>
<proteinExistence type="inferred from homology"/>
<evidence type="ECO:0000256" key="4">
    <source>
        <dbReference type="ARBA" id="ARBA00022640"/>
    </source>
</evidence>
<evidence type="ECO:0000256" key="2">
    <source>
        <dbReference type="ARBA" id="ARBA00022448"/>
    </source>
</evidence>
<dbReference type="GO" id="GO:0015031">
    <property type="term" value="P:protein transport"/>
    <property type="evidence" value="ECO:0007669"/>
    <property type="project" value="UniProtKB-KW"/>
</dbReference>
<feature type="compositionally biased region" description="Polar residues" evidence="17">
    <location>
        <begin position="1765"/>
        <end position="1783"/>
    </location>
</feature>
<feature type="region of interest" description="Disordered" evidence="17">
    <location>
        <begin position="2221"/>
        <end position="2240"/>
    </location>
</feature>
<dbReference type="GO" id="GO:0005525">
    <property type="term" value="F:GTP binding"/>
    <property type="evidence" value="ECO:0007669"/>
    <property type="project" value="UniProtKB-KW"/>
</dbReference>
<organism evidence="19 20">
    <name type="scientific">Musa balbisiana</name>
    <name type="common">Banana</name>
    <dbReference type="NCBI Taxonomy" id="52838"/>
    <lineage>
        <taxon>Eukaryota</taxon>
        <taxon>Viridiplantae</taxon>
        <taxon>Streptophyta</taxon>
        <taxon>Embryophyta</taxon>
        <taxon>Tracheophyta</taxon>
        <taxon>Spermatophyta</taxon>
        <taxon>Magnoliopsida</taxon>
        <taxon>Liliopsida</taxon>
        <taxon>Zingiberales</taxon>
        <taxon>Musaceae</taxon>
        <taxon>Musa</taxon>
    </lineage>
</organism>
<evidence type="ECO:0000256" key="15">
    <source>
        <dbReference type="ARBA" id="ARBA00023766"/>
    </source>
</evidence>
<evidence type="ECO:0000256" key="16">
    <source>
        <dbReference type="ARBA" id="ARBA00023775"/>
    </source>
</evidence>
<dbReference type="GO" id="GO:0045036">
    <property type="term" value="P:protein targeting to chloroplast"/>
    <property type="evidence" value="ECO:0007669"/>
    <property type="project" value="InterPro"/>
</dbReference>
<dbReference type="Pfam" id="PF11886">
    <property type="entry name" value="TOC159_MAD"/>
    <property type="match status" value="2"/>
</dbReference>
<evidence type="ECO:0000256" key="13">
    <source>
        <dbReference type="ARBA" id="ARBA00023134"/>
    </source>
</evidence>
<evidence type="ECO:0000256" key="9">
    <source>
        <dbReference type="ARBA" id="ARBA00022805"/>
    </source>
</evidence>
<feature type="region of interest" description="Disordered" evidence="17">
    <location>
        <begin position="263"/>
        <end position="472"/>
    </location>
</feature>
<dbReference type="GO" id="GO:0046872">
    <property type="term" value="F:metal ion binding"/>
    <property type="evidence" value="ECO:0007669"/>
    <property type="project" value="UniProtKB-KW"/>
</dbReference>
<keyword evidence="8" id="KW-0378">Hydrolase</keyword>
<dbReference type="Gene3D" id="3.40.50.300">
    <property type="entry name" value="P-loop containing nucleotide triphosphate hydrolases"/>
    <property type="match status" value="2"/>
</dbReference>
<feature type="region of interest" description="Disordered" evidence="17">
    <location>
        <begin position="1"/>
        <end position="231"/>
    </location>
</feature>
<keyword evidence="9" id="KW-1002">Plastid outer membrane</keyword>
<keyword evidence="7" id="KW-0547">Nucleotide-binding</keyword>
<feature type="region of interest" description="Disordered" evidence="17">
    <location>
        <begin position="1833"/>
        <end position="1877"/>
    </location>
</feature>
<dbReference type="EMBL" id="PYDT01000010">
    <property type="protein sequence ID" value="THU48534.1"/>
    <property type="molecule type" value="Genomic_DNA"/>
</dbReference>
<dbReference type="Pfam" id="PF04548">
    <property type="entry name" value="AIG1"/>
    <property type="match status" value="2"/>
</dbReference>
<evidence type="ECO:0000259" key="18">
    <source>
        <dbReference type="PROSITE" id="PS51720"/>
    </source>
</evidence>
<protein>
    <recommendedName>
        <fullName evidence="18">AIG1-type G domain-containing protein</fullName>
    </recommendedName>
</protein>
<feature type="compositionally biased region" description="Low complexity" evidence="17">
    <location>
        <begin position="93"/>
        <end position="105"/>
    </location>
</feature>
<feature type="region of interest" description="Disordered" evidence="17">
    <location>
        <begin position="1528"/>
        <end position="1567"/>
    </location>
</feature>
<dbReference type="InterPro" id="IPR027417">
    <property type="entry name" value="P-loop_NTPase"/>
</dbReference>
<evidence type="ECO:0000313" key="20">
    <source>
        <dbReference type="Proteomes" id="UP000317650"/>
    </source>
</evidence>
<keyword evidence="6" id="KW-0479">Metal-binding</keyword>
<feature type="compositionally biased region" description="Acidic residues" evidence="17">
    <location>
        <begin position="948"/>
        <end position="970"/>
    </location>
</feature>
<comment type="similarity">
    <text evidence="16">Belongs to the TRAFAC class TrmE-Era-EngA-EngB-Septin-like GTPase superfamily. AIG1/Toc34/Toc159-like paraseptin GTPase family. TOC159 subfamily.</text>
</comment>
<dbReference type="PANTHER" id="PTHR10903">
    <property type="entry name" value="GTPASE, IMAP FAMILY MEMBER-RELATED"/>
    <property type="match status" value="1"/>
</dbReference>
<accession>A0A4S8IKU0</accession>
<evidence type="ECO:0000256" key="1">
    <source>
        <dbReference type="ARBA" id="ARBA00001946"/>
    </source>
</evidence>
<feature type="region of interest" description="Disordered" evidence="17">
    <location>
        <begin position="1610"/>
        <end position="1646"/>
    </location>
</feature>
<feature type="compositionally biased region" description="Basic and acidic residues" evidence="17">
    <location>
        <begin position="408"/>
        <end position="418"/>
    </location>
</feature>
<evidence type="ECO:0000256" key="8">
    <source>
        <dbReference type="ARBA" id="ARBA00022801"/>
    </source>
</evidence>
<feature type="compositionally biased region" description="Acidic residues" evidence="17">
    <location>
        <begin position="201"/>
        <end position="212"/>
    </location>
</feature>
<feature type="compositionally biased region" description="Basic and acidic residues" evidence="17">
    <location>
        <begin position="446"/>
        <end position="456"/>
    </location>
</feature>
<feature type="region of interest" description="Disordered" evidence="17">
    <location>
        <begin position="1680"/>
        <end position="1708"/>
    </location>
</feature>
<reference evidence="19 20" key="1">
    <citation type="journal article" date="2019" name="Nat. Plants">
        <title>Genome sequencing of Musa balbisiana reveals subgenome evolution and function divergence in polyploid bananas.</title>
        <authorList>
            <person name="Yao X."/>
        </authorList>
    </citation>
    <scope>NUCLEOTIDE SEQUENCE [LARGE SCALE GENOMIC DNA]</scope>
    <source>
        <strain evidence="20">cv. DH-PKW</strain>
        <tissue evidence="19">Leaves</tissue>
    </source>
</reference>
<dbReference type="Proteomes" id="UP000317650">
    <property type="component" value="Chromosome 9"/>
</dbReference>
<feature type="compositionally biased region" description="Acidic residues" evidence="17">
    <location>
        <begin position="70"/>
        <end position="92"/>
    </location>
</feature>
<feature type="region of interest" description="Disordered" evidence="17">
    <location>
        <begin position="487"/>
        <end position="507"/>
    </location>
</feature>
<feature type="compositionally biased region" description="Basic and acidic residues" evidence="17">
    <location>
        <begin position="1546"/>
        <end position="1563"/>
    </location>
</feature>
<feature type="compositionally biased region" description="Polar residues" evidence="17">
    <location>
        <begin position="121"/>
        <end position="145"/>
    </location>
</feature>
<feature type="compositionally biased region" description="Polar residues" evidence="17">
    <location>
        <begin position="57"/>
        <end position="68"/>
    </location>
</feature>
<feature type="region of interest" description="Disordered" evidence="17">
    <location>
        <begin position="1740"/>
        <end position="1800"/>
    </location>
</feature>
<keyword evidence="4" id="KW-0934">Plastid</keyword>
<comment type="cofactor">
    <cofactor evidence="1">
        <name>Mg(2+)</name>
        <dbReference type="ChEBI" id="CHEBI:18420"/>
    </cofactor>
</comment>
<evidence type="ECO:0000256" key="3">
    <source>
        <dbReference type="ARBA" id="ARBA00022528"/>
    </source>
</evidence>
<feature type="domain" description="AIG1-type G" evidence="18">
    <location>
        <begin position="684"/>
        <end position="913"/>
    </location>
</feature>
<feature type="compositionally biased region" description="Basic and acidic residues" evidence="17">
    <location>
        <begin position="1680"/>
        <end position="1699"/>
    </location>
</feature>
<keyword evidence="3" id="KW-0150">Chloroplast</keyword>
<evidence type="ECO:0000313" key="19">
    <source>
        <dbReference type="EMBL" id="THU48534.1"/>
    </source>
</evidence>
<keyword evidence="12" id="KW-1133">Transmembrane helix</keyword>
<evidence type="ECO:0000256" key="12">
    <source>
        <dbReference type="ARBA" id="ARBA00022989"/>
    </source>
</evidence>
<feature type="domain" description="AIG1-type G" evidence="18">
    <location>
        <begin position="1969"/>
        <end position="2198"/>
    </location>
</feature>
<feature type="compositionally biased region" description="Polar residues" evidence="17">
    <location>
        <begin position="391"/>
        <end position="407"/>
    </location>
</feature>
<dbReference type="GO" id="GO:0009707">
    <property type="term" value="C:chloroplast outer membrane"/>
    <property type="evidence" value="ECO:0007669"/>
    <property type="project" value="UniProtKB-SubCell"/>
</dbReference>
<keyword evidence="2" id="KW-0813">Transport</keyword>
<gene>
    <name evidence="19" type="ORF">C4D60_Mb09t27260</name>
</gene>
<feature type="compositionally biased region" description="Polar residues" evidence="17">
    <location>
        <begin position="1610"/>
        <end position="1639"/>
    </location>
</feature>
<keyword evidence="14" id="KW-0472">Membrane</keyword>
<dbReference type="InterPro" id="IPR005690">
    <property type="entry name" value="Toc86_159"/>
</dbReference>
<dbReference type="NCBIfam" id="TIGR00993">
    <property type="entry name" value="3a0901s04IAP86"/>
    <property type="match status" value="2"/>
</dbReference>
<evidence type="ECO:0000256" key="5">
    <source>
        <dbReference type="ARBA" id="ARBA00022692"/>
    </source>
</evidence>
<dbReference type="GO" id="GO:0003924">
    <property type="term" value="F:GTPase activity"/>
    <property type="evidence" value="ECO:0007669"/>
    <property type="project" value="InterPro"/>
</dbReference>
<sequence>MASEASGESFLAEAKGAPMGSEPDEDTGGHGAPRAAVEPEKESSDRLPPASAAAGDTLTTTFSIPVSQETPDDDPDEETFQEALEDGDDDGVDGLSDAAKASGSADDVELMEGEEKGEPPSETQVFVTVQDNSQQENVEMVSSENPRTEETSHGEVLAAVVNESVENSTSQSTETKPIEDGAVVAGGVDSDEELGLHDAQEGSDVDLVEESGESAVPTIDAEEERHGAEPDVVDEVKIGVAVATVSDQNVYPACIPATEEMETVENPTLRIKSNPAEDETSAAGNVDRNVEQAEPDAQGKDGSLVDNLGEPATPVLNVLLESKTAKEEFDTSEEGTGGGKADTDEFGSVFSKSSIQETVDETLTKKSDRAANGTEANNDEPVPEMVPEGENSISVQDRQSPSVTAGESRNRVTERDEFGASGVNEDGTARLPTSVTEPEPTPSEDLTDHVQDLDQEKAEDEDENLVSDGPPRVAILASSETAKQLINELEDGSSSVTPHSALDGSKDVDGQIILDSDEELMTDEEDGGNEMIDSDALVALLKAASSSTADGGISVTSQDANRIFLVDRPAGLGSSIPSLKPAPRPARSNLLSPSELAVAAEPDNQMTEEQKRLHEKVELIRVKFLRLVHRLGHSPEDTVVAQVLYRLSLAEGIRSGRQTGRAYSLESAKMKALLLEQDGNADLDFSCNILVLGKSGVGKSATINSIFGDEKSPTNAFKQETASVKEIVGTVEGVKIRVLDTPGLRASGMDQASSRRILASIKKYTKRCPPDIVLYVDRMDTLTRDQNDLPLLRTITSTLGSSIWFNAIVALTHAASAPPDGPSGSPLSYEVFVAQRSHAVQQSIRLAAGDMRLMNPVALVENHPSCRRNREGQKVLPNGLSWRPQMLLLCYSSKILSEANSLLKLQDPSPGKLFGLRLRPPPLPFLLSSLLQSRAHPKLQSDQHGDNEDSDIDLDDLSDADQGEQEDEYDQLPPFKPLRKSQIAKLTKEQRRAYFDEYDYRVKLLQKKQWKEELRRLKEMKNRQKGFEDDFGHADMVEDFDQDNSPATIPVPLPDMVLPPSFDCDTPTYRYRFLEPTSQFLARPVLDTHGWDHDCGYDGVSLEESLAVAGRFPAVLSAQVTKDKKEFSIHLDSSVSAKHGENGSTLAGFDIQAVGKQLAYILRGETKFKMLKKNRTTGGISVTFLGETIATGLKFEDQLSIGKQVNLVASTGAVRAQGYTAYGANLEVRLRDKDYPISQALATLGLSLMSWHGDLALGANLQSQFSIGRNSKMAVRVGLNNKRTGQITVRTSTSEQLQLALVGIIPIAISIFRSVKPVWASCGVEFLGLGYHLTESVENSTSQSTETKPIEDGAVVAGGVDGDEELGLHDAHEENDEGLVEESGESANPTIGAVEEERHGAEPDVADDVKIGVVTVSDQNVYPVCIPAAQEMETVENPTLSIEGNPVEDETAAAGNVDRDEERADPGAQEKDGSLVDKLGESARPVIDVLLESKTANDKFDTAKEEKNGGKAEMEEVNIDIAGVAPTLSIEDNPVDDGTAAAGNVDRNEEQADPDAPEKDGGLVKKLGKPARRVIHVLLESKTATDEFDTAEEGTGGDKADISEVNIGTSENADSDQSVNQGSTPASQTVDESSKSTHGVNDEEMNENLIQSYSSVDTMMVYVSAGKLDGSNMRKNDLSENHEVADSKSGESSANKDDTVSDGDTVFSKPSIQEIVDTASDGETVFSECSVQEIVDEKLTNESNRTANGTEANNDELVPELVPDGQNSLSAQDRQSPSITAGESRNRVTEGDDFGASGVNDDAIAQLPTSVTEPEPTPSEDLIDHVQDLDQEKAEDKDENLVSDGPPRVAISTSSETAKQLMSELEEGSSSVTPHSVPSELAVAAEPDDQMTKEQKQLHEKVELIRVKFLRLVHRLGHSPEDTVVAQVLYRLSLAEGIRSGRQTGQAYSLESAKKKALLLEQDGTEDLDFSCNILVLGKSGVGKSATVNSIFGEEKSPTNAFEPATTSVKEIVGTVEGVKIRVLDTPGLRASGMDQASSRRILASIKKYMKRCLPDIVLYVDRMDTLTRDQNDLPLLRTITSTLGSSIWFNAIVALAHAASAPPDGPSGSPLSYEVFVAQRSHAVQQSIRLAAGDMRLMNPVALVENHSSCRKNREGQKVLPNGLSWRSQMLLLCYSSKILSEANSLLKLQDPSPGKLFGLRLRPPPLPFLLSSLLQSRAHPKLPSDHHGDNEDSDIDLDDLSDADQAEEEEEYDQLPPFKPLRKYQIAKLTKEQRRAYFDEYDYRVKLLQKKQWKEELRRLKEMKNGKKVLKDDFGHADMVEDFDQDNAPATVPVPLPDMVLPPSFDCDAPTYRYRFLETASQFLARPVLDTHGWDHDCGYDGVSLEESLAVAGRFPAVLSAQVTKDKKEFSIHLDSSVSAKHGENGSTLGGFDIQAVGKQLSYILRGETKFKMLKKNRTTGGISLTFLGETIATGLKFEDQLSIGKQVNLGASTGAVRAQGYTAYGANLEVRLRDKDYPISQALATLGLSLMSWHGDLALGANLQSQFSIGRNSKMAVRVGLNNKRTGQITVRMSTSEQLQLALVGIIPIAISIFRSMKPGESFQY</sequence>
<dbReference type="STRING" id="52838.A0A4S8IKU0"/>
<dbReference type="InterPro" id="IPR006703">
    <property type="entry name" value="G_AIG1"/>
</dbReference>
<feature type="compositionally biased region" description="Polar residues" evidence="17">
    <location>
        <begin position="1851"/>
        <end position="1860"/>
    </location>
</feature>
<keyword evidence="20" id="KW-1185">Reference proteome</keyword>
<keyword evidence="10" id="KW-0460">Magnesium</keyword>
<feature type="compositionally biased region" description="Polar residues" evidence="17">
    <location>
        <begin position="1741"/>
        <end position="1752"/>
    </location>
</feature>
<keyword evidence="5" id="KW-0812">Transmembrane</keyword>
<comment type="caution">
    <text evidence="19">The sequence shown here is derived from an EMBL/GenBank/DDBJ whole genome shotgun (WGS) entry which is preliminary data.</text>
</comment>
<evidence type="ECO:0000256" key="14">
    <source>
        <dbReference type="ARBA" id="ARBA00023136"/>
    </source>
</evidence>
<dbReference type="InterPro" id="IPR024283">
    <property type="entry name" value="TOC159_MAD"/>
</dbReference>
<keyword evidence="11" id="KW-0653">Protein transport</keyword>
<evidence type="ECO:0000256" key="7">
    <source>
        <dbReference type="ARBA" id="ARBA00022741"/>
    </source>
</evidence>
<dbReference type="FunFam" id="3.40.50.300:FF:000413">
    <property type="entry name" value="Translocase of chloroplast 120, chloroplastic"/>
    <property type="match status" value="2"/>
</dbReference>